<dbReference type="Pfam" id="PF13563">
    <property type="entry name" value="2_5_RNA_ligase2"/>
    <property type="match status" value="1"/>
</dbReference>
<organism evidence="1">
    <name type="scientific">mine drainage metagenome</name>
    <dbReference type="NCBI Taxonomy" id="410659"/>
    <lineage>
        <taxon>unclassified sequences</taxon>
        <taxon>metagenomes</taxon>
        <taxon>ecological metagenomes</taxon>
    </lineage>
</organism>
<dbReference type="Gene3D" id="3.90.1140.10">
    <property type="entry name" value="Cyclic phosphodiesterase"/>
    <property type="match status" value="1"/>
</dbReference>
<comment type="caution">
    <text evidence="1">The sequence shown here is derived from an EMBL/GenBank/DDBJ whole genome shotgun (WGS) entry which is preliminary data.</text>
</comment>
<dbReference type="InterPro" id="IPR009097">
    <property type="entry name" value="Cyclic_Pdiesterase"/>
</dbReference>
<protein>
    <recommendedName>
        <fullName evidence="2">2',5' RNA ligase family</fullName>
    </recommendedName>
</protein>
<dbReference type="AlphaFoldDB" id="A0A1J5QAE6"/>
<proteinExistence type="predicted"/>
<gene>
    <name evidence="1" type="ORF">GALL_378790</name>
</gene>
<evidence type="ECO:0000313" key="1">
    <source>
        <dbReference type="EMBL" id="OIQ80368.1"/>
    </source>
</evidence>
<evidence type="ECO:0008006" key="2">
    <source>
        <dbReference type="Google" id="ProtNLM"/>
    </source>
</evidence>
<name>A0A1J5QAE6_9ZZZZ</name>
<sequence>MTSAPVVSAIIIKVPEVEHIVGRHRRALDPSAEWGVPAHVTLLYPFLHPSAIDANALKRLTEVVARHREFDVQFRQTKWFGEEVLWLSPEPDLQFRRLTRDLVATFPETSPYGGAILDPTPHLTVADGANLREMRAVESTLSKHLPVSASFGSVSLMVGAYKPESWITIAEIPLSTQ</sequence>
<accession>A0A1J5QAE6</accession>
<dbReference type="EMBL" id="MLJW01001070">
    <property type="protein sequence ID" value="OIQ80368.1"/>
    <property type="molecule type" value="Genomic_DNA"/>
</dbReference>
<reference evidence="1" key="1">
    <citation type="submission" date="2016-10" db="EMBL/GenBank/DDBJ databases">
        <title>Sequence of Gallionella enrichment culture.</title>
        <authorList>
            <person name="Poehlein A."/>
            <person name="Muehling M."/>
            <person name="Daniel R."/>
        </authorList>
    </citation>
    <scope>NUCLEOTIDE SEQUENCE</scope>
</reference>
<dbReference type="SUPFAM" id="SSF55144">
    <property type="entry name" value="LigT-like"/>
    <property type="match status" value="1"/>
</dbReference>